<dbReference type="Proteomes" id="UP000266723">
    <property type="component" value="Unassembled WGS sequence"/>
</dbReference>
<gene>
    <name evidence="3" type="ORF">DY000_02011433</name>
</gene>
<dbReference type="InterPro" id="IPR001907">
    <property type="entry name" value="ClpP"/>
</dbReference>
<sequence length="116" mass="12535">MFALKSPGRYPPSPCLSNCIFNRGASTYQVLALRLKAASRTEHCDAGLAIYDIMQYIRSPISTVGLGQPASMDSLLLAAGAKGQRRPLPNAAVMISSARKGFVLGKMEYCFDMSDE</sequence>
<dbReference type="Gene3D" id="3.90.226.10">
    <property type="entry name" value="2-enoyl-CoA Hydratase, Chain A, domain 1"/>
    <property type="match status" value="1"/>
</dbReference>
<name>A0ABQ7D629_BRACR</name>
<keyword evidence="4" id="KW-1185">Reference proteome</keyword>
<dbReference type="PRINTS" id="PR00127">
    <property type="entry name" value="CLPPROTEASEP"/>
</dbReference>
<dbReference type="Pfam" id="PF00574">
    <property type="entry name" value="CLP_protease"/>
    <property type="match status" value="1"/>
</dbReference>
<dbReference type="PANTHER" id="PTHR10381">
    <property type="entry name" value="ATP-DEPENDENT CLP PROTEASE PROTEOLYTIC SUBUNIT"/>
    <property type="match status" value="1"/>
</dbReference>
<proteinExistence type="inferred from homology"/>
<evidence type="ECO:0000313" key="3">
    <source>
        <dbReference type="EMBL" id="KAF3567727.1"/>
    </source>
</evidence>
<evidence type="ECO:0000313" key="4">
    <source>
        <dbReference type="Proteomes" id="UP000266723"/>
    </source>
</evidence>
<evidence type="ECO:0000256" key="2">
    <source>
        <dbReference type="RuleBase" id="RU003567"/>
    </source>
</evidence>
<dbReference type="InterPro" id="IPR023562">
    <property type="entry name" value="ClpP/TepA"/>
</dbReference>
<protein>
    <recommendedName>
        <fullName evidence="2">ATP-dependent Clp protease proteolytic subunit</fullName>
    </recommendedName>
</protein>
<comment type="caution">
    <text evidence="3">The sequence shown here is derived from an EMBL/GenBank/DDBJ whole genome shotgun (WGS) entry which is preliminary data.</text>
</comment>
<dbReference type="EMBL" id="QGKV02000759">
    <property type="protein sequence ID" value="KAF3567727.1"/>
    <property type="molecule type" value="Genomic_DNA"/>
</dbReference>
<comment type="similarity">
    <text evidence="1 2">Belongs to the peptidase S14 family.</text>
</comment>
<evidence type="ECO:0000256" key="1">
    <source>
        <dbReference type="ARBA" id="ARBA00007039"/>
    </source>
</evidence>
<dbReference type="InterPro" id="IPR029045">
    <property type="entry name" value="ClpP/crotonase-like_dom_sf"/>
</dbReference>
<dbReference type="SUPFAM" id="SSF52096">
    <property type="entry name" value="ClpP/crotonase"/>
    <property type="match status" value="1"/>
</dbReference>
<accession>A0ABQ7D629</accession>
<organism evidence="3 4">
    <name type="scientific">Brassica cretica</name>
    <name type="common">Mustard</name>
    <dbReference type="NCBI Taxonomy" id="69181"/>
    <lineage>
        <taxon>Eukaryota</taxon>
        <taxon>Viridiplantae</taxon>
        <taxon>Streptophyta</taxon>
        <taxon>Embryophyta</taxon>
        <taxon>Tracheophyta</taxon>
        <taxon>Spermatophyta</taxon>
        <taxon>Magnoliopsida</taxon>
        <taxon>eudicotyledons</taxon>
        <taxon>Gunneridae</taxon>
        <taxon>Pentapetalae</taxon>
        <taxon>rosids</taxon>
        <taxon>malvids</taxon>
        <taxon>Brassicales</taxon>
        <taxon>Brassicaceae</taxon>
        <taxon>Brassiceae</taxon>
        <taxon>Brassica</taxon>
    </lineage>
</organism>
<dbReference type="PANTHER" id="PTHR10381:SF11">
    <property type="entry name" value="ATP-DEPENDENT CLP PROTEASE PROTEOLYTIC SUBUNIT, MITOCHONDRIAL"/>
    <property type="match status" value="1"/>
</dbReference>
<reference evidence="3 4" key="1">
    <citation type="journal article" date="2020" name="BMC Genomics">
        <title>Intraspecific diversification of the crop wild relative Brassica cretica Lam. using demographic model selection.</title>
        <authorList>
            <person name="Kioukis A."/>
            <person name="Michalopoulou V.A."/>
            <person name="Briers L."/>
            <person name="Pirintsos S."/>
            <person name="Studholme D.J."/>
            <person name="Pavlidis P."/>
            <person name="Sarris P.F."/>
        </authorList>
    </citation>
    <scope>NUCLEOTIDE SEQUENCE [LARGE SCALE GENOMIC DNA]</scope>
    <source>
        <strain evidence="4">cv. PFS-1207/04</strain>
    </source>
</reference>